<dbReference type="SUPFAM" id="SSF54001">
    <property type="entry name" value="Cysteine proteinases"/>
    <property type="match status" value="1"/>
</dbReference>
<evidence type="ECO:0000313" key="3">
    <source>
        <dbReference type="Proteomes" id="UP001606300"/>
    </source>
</evidence>
<dbReference type="InterPro" id="IPR000668">
    <property type="entry name" value="Peptidase_C1A_C"/>
</dbReference>
<comment type="caution">
    <text evidence="2">The sequence shown here is derived from an EMBL/GenBank/DDBJ whole genome shotgun (WGS) entry which is preliminary data.</text>
</comment>
<organism evidence="2 3">
    <name type="scientific">Pelomonas dachongensis</name>
    <dbReference type="NCBI Taxonomy" id="3299029"/>
    <lineage>
        <taxon>Bacteria</taxon>
        <taxon>Pseudomonadati</taxon>
        <taxon>Pseudomonadota</taxon>
        <taxon>Betaproteobacteria</taxon>
        <taxon>Burkholderiales</taxon>
        <taxon>Sphaerotilaceae</taxon>
        <taxon>Roseateles</taxon>
    </lineage>
</organism>
<evidence type="ECO:0000313" key="2">
    <source>
        <dbReference type="EMBL" id="MFG6412698.1"/>
    </source>
</evidence>
<dbReference type="InterPro" id="IPR038765">
    <property type="entry name" value="Papain-like_cys_pep_sf"/>
</dbReference>
<protein>
    <submittedName>
        <fullName evidence="2">C1 family peptidase</fullName>
    </submittedName>
</protein>
<feature type="domain" description="Peptidase C1A papain C-terminal" evidence="1">
    <location>
        <begin position="12"/>
        <end position="185"/>
    </location>
</feature>
<proteinExistence type="predicted"/>
<accession>A0ABW7EIW0</accession>
<dbReference type="EMBL" id="JBIGHY010000001">
    <property type="protein sequence ID" value="MFG6412698.1"/>
    <property type="molecule type" value="Genomic_DNA"/>
</dbReference>
<reference evidence="2 3" key="1">
    <citation type="submission" date="2024-09" db="EMBL/GenBank/DDBJ databases">
        <title>Novel species of the genus Pelomonas and Roseateles isolated from streams.</title>
        <authorList>
            <person name="Lu H."/>
        </authorList>
    </citation>
    <scope>NUCLEOTIDE SEQUENCE [LARGE SCALE GENOMIC DNA]</scope>
    <source>
        <strain evidence="2 3">DC23W</strain>
    </source>
</reference>
<dbReference type="Gene3D" id="3.90.70.10">
    <property type="entry name" value="Cysteine proteinases"/>
    <property type="match status" value="1"/>
</dbReference>
<dbReference type="Pfam" id="PF00112">
    <property type="entry name" value="Peptidase_C1"/>
    <property type="match status" value="1"/>
</dbReference>
<name>A0ABW7EIW0_9BURK</name>
<gene>
    <name evidence="2" type="ORF">ACG02S_02180</name>
</gene>
<sequence>MVEHDLRGAWEGIRDQGPRPTCLACTTSDAHAHAHGLSHALSAEYLFAHAVQLMSSSNGGLSFDAVDKALQLHGQPHESHWPYGVPAAALCSPIGQIWCGSCLDPMSVESELVSGVPVVLGLMLCAGFYRVQAPPHLVADGPSNHSGHAVVAVGLGRSSASASYDLVLIRNSWGARWGDKGHAWLPYSYMKTKLMEFRTVKPCP</sequence>
<keyword evidence="3" id="KW-1185">Reference proteome</keyword>
<evidence type="ECO:0000259" key="1">
    <source>
        <dbReference type="Pfam" id="PF00112"/>
    </source>
</evidence>
<dbReference type="Proteomes" id="UP001606300">
    <property type="component" value="Unassembled WGS sequence"/>
</dbReference>
<dbReference type="CDD" id="cd02619">
    <property type="entry name" value="Peptidase_C1"/>
    <property type="match status" value="1"/>
</dbReference>
<dbReference type="RefSeq" id="WP_394469297.1">
    <property type="nucleotide sequence ID" value="NZ_JBIGHY010000001.1"/>
</dbReference>